<keyword evidence="2" id="KW-0503">Monooxygenase</keyword>
<dbReference type="PANTHER" id="PTHR45934:SF9">
    <property type="entry name" value="FAD_NAD(P)-BINDING OXIDOREDUCTASE FAMILY PROTEIN"/>
    <property type="match status" value="1"/>
</dbReference>
<comment type="caution">
    <text evidence="5">The sequence shown here is derived from an EMBL/GenBank/DDBJ whole genome shotgun (WGS) entry which is preliminary data.</text>
</comment>
<comment type="similarity">
    <text evidence="3">Belongs to the 3-hydroxybenzoate 6-hydroxylase family.</text>
</comment>
<evidence type="ECO:0000259" key="4">
    <source>
        <dbReference type="Pfam" id="PF01494"/>
    </source>
</evidence>
<dbReference type="Proteomes" id="UP000823388">
    <property type="component" value="Chromosome 2K"/>
</dbReference>
<dbReference type="EMBL" id="CM029039">
    <property type="protein sequence ID" value="KAG2645436.1"/>
    <property type="molecule type" value="Genomic_DNA"/>
</dbReference>
<dbReference type="PRINTS" id="PR00420">
    <property type="entry name" value="RNGMNOXGNASE"/>
</dbReference>
<evidence type="ECO:0000313" key="6">
    <source>
        <dbReference type="Proteomes" id="UP000823388"/>
    </source>
</evidence>
<dbReference type="InterPro" id="IPR002938">
    <property type="entry name" value="FAD-bd"/>
</dbReference>
<dbReference type="InterPro" id="IPR036188">
    <property type="entry name" value="FAD/NAD-bd_sf"/>
</dbReference>
<dbReference type="InterPro" id="IPR044560">
    <property type="entry name" value="MOase"/>
</dbReference>
<organism evidence="5 6">
    <name type="scientific">Panicum virgatum</name>
    <name type="common">Blackwell switchgrass</name>
    <dbReference type="NCBI Taxonomy" id="38727"/>
    <lineage>
        <taxon>Eukaryota</taxon>
        <taxon>Viridiplantae</taxon>
        <taxon>Streptophyta</taxon>
        <taxon>Embryophyta</taxon>
        <taxon>Tracheophyta</taxon>
        <taxon>Spermatophyta</taxon>
        <taxon>Magnoliopsida</taxon>
        <taxon>Liliopsida</taxon>
        <taxon>Poales</taxon>
        <taxon>Poaceae</taxon>
        <taxon>PACMAD clade</taxon>
        <taxon>Panicoideae</taxon>
        <taxon>Panicodae</taxon>
        <taxon>Paniceae</taxon>
        <taxon>Panicinae</taxon>
        <taxon>Panicum</taxon>
        <taxon>Panicum sect. Hiantes</taxon>
    </lineage>
</organism>
<sequence length="495" mass="53443">MRGRVLCLLSYSWSGTCGSRSPTLPNQDGKTKPGTLELWRQLSTAPAQETPAVAMALTTSTFLCSPPLPRPRRPRLRRRYSAAASTVTDSATTRRSDESIVIVGAGVAGLATALALRRLGVGAAVLEQGATLRAGGTSLTLFKNGWRVLDAIGVADELRAKYLRIQGMRMRSPAAGGRDLREFSFEEEAPGQEVRAVERRVLLETLASKLPPGTISFSSKLKSIAEQGPDGTLLELEDGRQILSKIVIGCDGVNSPIARWMGFSEPRYVGHMAFRGLAEYADGQPFEPKVNYIYGRGVRAGFVPVSPTKVYWFICFNRQDPGPKITDPAALKGESLDLVRGWPSDLLDVMRSTPEGAVVRTPLVDRWLWPGRAPSASRGGRVVLAGDAWHPMTPNLGQGACCALEDAVVLARRLAPAAGADGVEVAMRAYEAERWARVFPLTARAGLVGALVQWENPAVCAARDGVVIPRLVRLGPFLEHTNFECDLIEPAPQSP</sequence>
<evidence type="ECO:0000256" key="1">
    <source>
        <dbReference type="ARBA" id="ARBA00023002"/>
    </source>
</evidence>
<keyword evidence="6" id="KW-1185">Reference proteome</keyword>
<reference evidence="5" key="1">
    <citation type="submission" date="2020-05" db="EMBL/GenBank/DDBJ databases">
        <title>WGS assembly of Panicum virgatum.</title>
        <authorList>
            <person name="Lovell J.T."/>
            <person name="Jenkins J."/>
            <person name="Shu S."/>
            <person name="Juenger T.E."/>
            <person name="Schmutz J."/>
        </authorList>
    </citation>
    <scope>NUCLEOTIDE SEQUENCE</scope>
    <source>
        <strain evidence="5">AP13</strain>
    </source>
</reference>
<dbReference type="GO" id="GO:0071949">
    <property type="term" value="F:FAD binding"/>
    <property type="evidence" value="ECO:0007669"/>
    <property type="project" value="InterPro"/>
</dbReference>
<dbReference type="Gene3D" id="3.50.50.60">
    <property type="entry name" value="FAD/NAD(P)-binding domain"/>
    <property type="match status" value="1"/>
</dbReference>
<gene>
    <name evidence="5" type="ORF">PVAP13_2KG442800</name>
</gene>
<accession>A0A8T0WHW9</accession>
<dbReference type="AlphaFoldDB" id="A0A8T0WHW9"/>
<name>A0A8T0WHW9_PANVG</name>
<keyword evidence="1" id="KW-0560">Oxidoreductase</keyword>
<evidence type="ECO:0000256" key="3">
    <source>
        <dbReference type="ARBA" id="ARBA00024018"/>
    </source>
</evidence>
<dbReference type="GO" id="GO:0004497">
    <property type="term" value="F:monooxygenase activity"/>
    <property type="evidence" value="ECO:0007669"/>
    <property type="project" value="UniProtKB-KW"/>
</dbReference>
<dbReference type="OrthoDB" id="655030at2759"/>
<feature type="domain" description="FAD-binding" evidence="4">
    <location>
        <begin position="100"/>
        <end position="438"/>
    </location>
</feature>
<dbReference type="SUPFAM" id="SSF51905">
    <property type="entry name" value="FAD/NAD(P)-binding domain"/>
    <property type="match status" value="1"/>
</dbReference>
<dbReference type="PANTHER" id="PTHR45934">
    <property type="entry name" value="FAD/NAD(P)-BINDING OXIDOREDUCTASE FAMILY PROTEIN"/>
    <property type="match status" value="1"/>
</dbReference>
<protein>
    <recommendedName>
        <fullName evidence="4">FAD-binding domain-containing protein</fullName>
    </recommendedName>
</protein>
<dbReference type="Pfam" id="PF01494">
    <property type="entry name" value="FAD_binding_3"/>
    <property type="match status" value="1"/>
</dbReference>
<proteinExistence type="inferred from homology"/>
<evidence type="ECO:0000313" key="5">
    <source>
        <dbReference type="EMBL" id="KAG2645436.1"/>
    </source>
</evidence>
<evidence type="ECO:0000256" key="2">
    <source>
        <dbReference type="ARBA" id="ARBA00023033"/>
    </source>
</evidence>